<dbReference type="EMBL" id="FMXQ01000001">
    <property type="protein sequence ID" value="SDB05891.1"/>
    <property type="molecule type" value="Genomic_DNA"/>
</dbReference>
<dbReference type="InterPro" id="IPR024690">
    <property type="entry name" value="CN_hydtase_beta_dom_C"/>
</dbReference>
<dbReference type="InterPro" id="IPR008990">
    <property type="entry name" value="Elect_transpt_acc-like_dom_sf"/>
</dbReference>
<dbReference type="Proteomes" id="UP000199071">
    <property type="component" value="Unassembled WGS sequence"/>
</dbReference>
<dbReference type="InterPro" id="IPR049054">
    <property type="entry name" value="CN_hydtase_beta-like_N"/>
</dbReference>
<dbReference type="Pfam" id="PF02211">
    <property type="entry name" value="NHase_beta_C"/>
    <property type="match status" value="1"/>
</dbReference>
<protein>
    <recommendedName>
        <fullName evidence="5">Nitrile hydratase subunit beta</fullName>
        <shortName evidence="5">NHase</shortName>
        <ecNumber evidence="5">4.2.1.84</ecNumber>
    </recommendedName>
</protein>
<dbReference type="InterPro" id="IPR042262">
    <property type="entry name" value="CN_hydtase_beta_C"/>
</dbReference>
<evidence type="ECO:0000256" key="2">
    <source>
        <dbReference type="ARBA" id="ARBA00009098"/>
    </source>
</evidence>
<dbReference type="GO" id="GO:0046914">
    <property type="term" value="F:transition metal ion binding"/>
    <property type="evidence" value="ECO:0007669"/>
    <property type="project" value="InterPro"/>
</dbReference>
<dbReference type="OrthoDB" id="3478924at2"/>
<keyword evidence="9" id="KW-1185">Reference proteome</keyword>
<evidence type="ECO:0000313" key="9">
    <source>
        <dbReference type="Proteomes" id="UP000199071"/>
    </source>
</evidence>
<organism evidence="8 9">
    <name type="scientific">Bauldia litoralis</name>
    <dbReference type="NCBI Taxonomy" id="665467"/>
    <lineage>
        <taxon>Bacteria</taxon>
        <taxon>Pseudomonadati</taxon>
        <taxon>Pseudomonadota</taxon>
        <taxon>Alphaproteobacteria</taxon>
        <taxon>Hyphomicrobiales</taxon>
        <taxon>Kaistiaceae</taxon>
        <taxon>Bauldia</taxon>
    </lineage>
</organism>
<evidence type="ECO:0000256" key="1">
    <source>
        <dbReference type="ARBA" id="ARBA00004042"/>
    </source>
</evidence>
<dbReference type="PIRSF" id="PIRSF001427">
    <property type="entry name" value="NHase_beta"/>
    <property type="match status" value="1"/>
</dbReference>
<dbReference type="GO" id="GO:0018822">
    <property type="term" value="F:nitrile hydratase activity"/>
    <property type="evidence" value="ECO:0007669"/>
    <property type="project" value="UniProtKB-EC"/>
</dbReference>
<reference evidence="8 9" key="1">
    <citation type="submission" date="2016-10" db="EMBL/GenBank/DDBJ databases">
        <authorList>
            <person name="de Groot N.N."/>
        </authorList>
    </citation>
    <scope>NUCLEOTIDE SEQUENCE [LARGE SCALE GENOMIC DNA]</scope>
    <source>
        <strain evidence="8 9">ATCC 35022</strain>
    </source>
</reference>
<dbReference type="Gene3D" id="2.30.30.50">
    <property type="match status" value="1"/>
</dbReference>
<dbReference type="InterPro" id="IPR003168">
    <property type="entry name" value="Nitrile_hydratase_bsu"/>
</dbReference>
<evidence type="ECO:0000256" key="5">
    <source>
        <dbReference type="PIRNR" id="PIRNR001427"/>
    </source>
</evidence>
<dbReference type="SUPFAM" id="SSF50090">
    <property type="entry name" value="Electron transport accessory proteins"/>
    <property type="match status" value="1"/>
</dbReference>
<proteinExistence type="inferred from homology"/>
<dbReference type="RefSeq" id="WP_090874549.1">
    <property type="nucleotide sequence ID" value="NZ_FMXQ01000001.1"/>
</dbReference>
<comment type="similarity">
    <text evidence="2 5">Belongs to the nitrile hydratase subunit beta family.</text>
</comment>
<accession>A0A1G6ABW2</accession>
<keyword evidence="3 5" id="KW-0456">Lyase</keyword>
<name>A0A1G6ABW2_9HYPH</name>
<gene>
    <name evidence="8" type="ORF">SAMN02982931_00429</name>
</gene>
<evidence type="ECO:0000259" key="6">
    <source>
        <dbReference type="Pfam" id="PF02211"/>
    </source>
</evidence>
<evidence type="ECO:0000259" key="7">
    <source>
        <dbReference type="Pfam" id="PF21006"/>
    </source>
</evidence>
<dbReference type="NCBIfam" id="TIGR03888">
    <property type="entry name" value="nitrile_beta"/>
    <property type="match status" value="1"/>
</dbReference>
<evidence type="ECO:0000313" key="8">
    <source>
        <dbReference type="EMBL" id="SDB05891.1"/>
    </source>
</evidence>
<evidence type="ECO:0000256" key="4">
    <source>
        <dbReference type="ARBA" id="ARBA00044877"/>
    </source>
</evidence>
<dbReference type="AlphaFoldDB" id="A0A1G6ABW2"/>
<sequence length="218" mass="23631">MDGIHDLGGKQGFGPIDVGEDDNPFHADWEARMLGIVRAMSRPVPWSIDWFRHVRELIGPVDYLTRPYYDQWLQTYAAMMVNSGVATVDELASGTSVADIPGLGPPSPPSAVAGAIRNTARFDRPATEPPRFAAGDPVRASLNANPGHTRLPQYVRGRRGMVTAMHGAHVLPDASAAGVEKAETLYSVAFAATELWPEATAGGDRVILDLWERYLEPA</sequence>
<comment type="catalytic activity">
    <reaction evidence="4 5">
        <text>an aliphatic primary amide = an aliphatic nitrile + H2O</text>
        <dbReference type="Rhea" id="RHEA:12673"/>
        <dbReference type="ChEBI" id="CHEBI:15377"/>
        <dbReference type="ChEBI" id="CHEBI:65285"/>
        <dbReference type="ChEBI" id="CHEBI:80291"/>
        <dbReference type="EC" id="4.2.1.84"/>
    </reaction>
</comment>
<feature type="domain" description="Nitrile hydratase beta subunit" evidence="6">
    <location>
        <begin position="123"/>
        <end position="217"/>
    </location>
</feature>
<dbReference type="STRING" id="665467.SAMN02982931_00429"/>
<feature type="domain" description="Nitrile hydratase beta subunit-like N-terminal" evidence="7">
    <location>
        <begin position="1"/>
        <end position="97"/>
    </location>
</feature>
<comment type="function">
    <text evidence="1 5">NHase catalyzes the hydration of various nitrile compounds to the corresponding amides.</text>
</comment>
<evidence type="ECO:0000256" key="3">
    <source>
        <dbReference type="ARBA" id="ARBA00023239"/>
    </source>
</evidence>
<dbReference type="Pfam" id="PF21006">
    <property type="entry name" value="NHase_beta_N"/>
    <property type="match status" value="1"/>
</dbReference>
<dbReference type="Gene3D" id="1.10.472.20">
    <property type="entry name" value="Nitrile hydratase, beta subunit"/>
    <property type="match status" value="1"/>
</dbReference>
<dbReference type="EC" id="4.2.1.84" evidence="5"/>